<keyword evidence="1" id="KW-1133">Transmembrane helix</keyword>
<dbReference type="AlphaFoldDB" id="A0A177HHR0"/>
<name>A0A177HHR0_9ACTN</name>
<dbReference type="Proteomes" id="UP000077381">
    <property type="component" value="Unassembled WGS sequence"/>
</dbReference>
<gene>
    <name evidence="2" type="ORF">STSP_69600</name>
</gene>
<dbReference type="EMBL" id="LOHS01000178">
    <property type="protein sequence ID" value="OAH09718.1"/>
    <property type="molecule type" value="Genomic_DNA"/>
</dbReference>
<keyword evidence="3" id="KW-1185">Reference proteome</keyword>
<keyword evidence="1" id="KW-0812">Transmembrane</keyword>
<evidence type="ECO:0000256" key="1">
    <source>
        <dbReference type="SAM" id="Phobius"/>
    </source>
</evidence>
<comment type="caution">
    <text evidence="2">The sequence shown here is derived from an EMBL/GenBank/DDBJ whole genome shotgun (WGS) entry which is preliminary data.</text>
</comment>
<protein>
    <submittedName>
        <fullName evidence="2">Uncharacterized protein</fullName>
    </submittedName>
</protein>
<keyword evidence="1" id="KW-0472">Membrane</keyword>
<proteinExistence type="predicted"/>
<dbReference type="RefSeq" id="WP_232789905.1">
    <property type="nucleotide sequence ID" value="NZ_LOHS01000178.1"/>
</dbReference>
<dbReference type="STRING" id="1716141.STSP_69600"/>
<organism evidence="2 3">
    <name type="scientific">Streptomyces jeddahensis</name>
    <dbReference type="NCBI Taxonomy" id="1716141"/>
    <lineage>
        <taxon>Bacteria</taxon>
        <taxon>Bacillati</taxon>
        <taxon>Actinomycetota</taxon>
        <taxon>Actinomycetes</taxon>
        <taxon>Kitasatosporales</taxon>
        <taxon>Streptomycetaceae</taxon>
        <taxon>Streptomyces</taxon>
    </lineage>
</organism>
<evidence type="ECO:0000313" key="3">
    <source>
        <dbReference type="Proteomes" id="UP000077381"/>
    </source>
</evidence>
<sequence>MTAVSAILIAFAILALGLVALVRWIGSGRQESLLSVENTVGVANPAGEAV</sequence>
<accession>A0A177HHR0</accession>
<feature type="transmembrane region" description="Helical" evidence="1">
    <location>
        <begin position="6"/>
        <end position="25"/>
    </location>
</feature>
<evidence type="ECO:0000313" key="2">
    <source>
        <dbReference type="EMBL" id="OAH09718.1"/>
    </source>
</evidence>
<reference evidence="2 3" key="1">
    <citation type="submission" date="2015-12" db="EMBL/GenBank/DDBJ databases">
        <title>Genome sequence of Streptomyces sp. G25.</title>
        <authorList>
            <person name="Poehlein A."/>
            <person name="Roettig A."/>
            <person name="Hiessl S."/>
            <person name="Hauschild P."/>
            <person name="Schauer J."/>
            <person name="Madkour M.H."/>
            <person name="Al-Ansari A.M."/>
            <person name="Almakishah N.H."/>
            <person name="Steinbuechel A."/>
            <person name="Daniel R."/>
        </authorList>
    </citation>
    <scope>NUCLEOTIDE SEQUENCE [LARGE SCALE GENOMIC DNA]</scope>
    <source>
        <strain evidence="3">G25(2015)</strain>
    </source>
</reference>
<dbReference type="PATRIC" id="fig|1716141.3.peg.7365"/>